<keyword evidence="7" id="KW-0998">Cell outer membrane</keyword>
<name>A0ABX0TW39_9SPHN</name>
<evidence type="ECO:0000256" key="2">
    <source>
        <dbReference type="ARBA" id="ARBA00007613"/>
    </source>
</evidence>
<dbReference type="Pfam" id="PF02321">
    <property type="entry name" value="OEP"/>
    <property type="match status" value="1"/>
</dbReference>
<dbReference type="Proteomes" id="UP000788153">
    <property type="component" value="Unassembled WGS sequence"/>
</dbReference>
<proteinExistence type="inferred from homology"/>
<keyword evidence="10" id="KW-1185">Reference proteome</keyword>
<evidence type="ECO:0000313" key="10">
    <source>
        <dbReference type="Proteomes" id="UP000788153"/>
    </source>
</evidence>
<protein>
    <submittedName>
        <fullName evidence="9">Adhesin transport system outer membrane protein</fullName>
    </submittedName>
</protein>
<accession>A0ABX0TW39</accession>
<evidence type="ECO:0000313" key="9">
    <source>
        <dbReference type="EMBL" id="NIJ22539.1"/>
    </source>
</evidence>
<evidence type="ECO:0000256" key="8">
    <source>
        <dbReference type="SAM" id="Coils"/>
    </source>
</evidence>
<reference evidence="9 10" key="1">
    <citation type="submission" date="2020-03" db="EMBL/GenBank/DDBJ databases">
        <title>Genomic Encyclopedia of Type Strains, Phase IV (KMG-IV): sequencing the most valuable type-strain genomes for metagenomic binning, comparative biology and taxonomic classification.</title>
        <authorList>
            <person name="Goeker M."/>
        </authorList>
    </citation>
    <scope>NUCLEOTIDE SEQUENCE [LARGE SCALE GENOMIC DNA]</scope>
    <source>
        <strain evidence="9 10">DSM 22753</strain>
    </source>
</reference>
<dbReference type="RefSeq" id="WP_140047769.1">
    <property type="nucleotide sequence ID" value="NZ_BAAAEV010000001.1"/>
</dbReference>
<dbReference type="PANTHER" id="PTHR30026:SF22">
    <property type="entry name" value="OUTER MEMBRANE EFFLUX PROTEIN"/>
    <property type="match status" value="1"/>
</dbReference>
<gene>
    <name evidence="9" type="ORF">FHT01_000081</name>
</gene>
<evidence type="ECO:0000256" key="5">
    <source>
        <dbReference type="ARBA" id="ARBA00022692"/>
    </source>
</evidence>
<sequence length="435" mass="46567">MIGARGAAGIAIALAFPVAARQVQPVAGPPSPAQQAEIVEGTPPPGVNPKLFEAVGRATNDYPAIESGRTSVRAATAEVSAAKSLRLPSLGVQGVALGTGPGLGSQLVVDQPIYTFGRIGAAIDRAKAEKLARSAQVDETVQQVALDVVEAYFDIARLAQRKQILDANLEELRGLVQSIQNRVDQEVSPDTDLALAQSRFAQAEQDRAIAESQQGAAIERLYQYVGDAGYDPGAVPTYDPAVHHPLLPQAVDEALRCSPERDRLSAEALVAREEARQVRASVLPQLSAQFSYNDIIGARAGLAVTAQTQGGLSDFRRADAARLRATSAELDVRTIERQVREQVRTDLVQNATARSQISASASAADSAQRVTASFLRQFVAGRRTWLDVMNAVREATTSQLERSDSEFVAMASTARLMLRTCRWQPQTRMGGGSYE</sequence>
<dbReference type="PANTHER" id="PTHR30026">
    <property type="entry name" value="OUTER MEMBRANE PROTEIN TOLC"/>
    <property type="match status" value="1"/>
</dbReference>
<organism evidence="9 10">
    <name type="scientific">Sphingomonas japonica</name>
    <dbReference type="NCBI Taxonomy" id="511662"/>
    <lineage>
        <taxon>Bacteria</taxon>
        <taxon>Pseudomonadati</taxon>
        <taxon>Pseudomonadota</taxon>
        <taxon>Alphaproteobacteria</taxon>
        <taxon>Sphingomonadales</taxon>
        <taxon>Sphingomonadaceae</taxon>
        <taxon>Sphingomonas</taxon>
    </lineage>
</organism>
<dbReference type="SUPFAM" id="SSF56954">
    <property type="entry name" value="Outer membrane efflux proteins (OEP)"/>
    <property type="match status" value="1"/>
</dbReference>
<dbReference type="InterPro" id="IPR051906">
    <property type="entry name" value="TolC-like"/>
</dbReference>
<evidence type="ECO:0000256" key="3">
    <source>
        <dbReference type="ARBA" id="ARBA00022448"/>
    </source>
</evidence>
<evidence type="ECO:0000256" key="4">
    <source>
        <dbReference type="ARBA" id="ARBA00022452"/>
    </source>
</evidence>
<dbReference type="Gene3D" id="1.20.1600.10">
    <property type="entry name" value="Outer membrane efflux proteins (OEP)"/>
    <property type="match status" value="1"/>
</dbReference>
<dbReference type="EMBL" id="JAASQP010000001">
    <property type="protein sequence ID" value="NIJ22539.1"/>
    <property type="molecule type" value="Genomic_DNA"/>
</dbReference>
<feature type="coiled-coil region" evidence="8">
    <location>
        <begin position="155"/>
        <end position="213"/>
    </location>
</feature>
<evidence type="ECO:0000256" key="7">
    <source>
        <dbReference type="ARBA" id="ARBA00023237"/>
    </source>
</evidence>
<comment type="subcellular location">
    <subcellularLocation>
        <location evidence="1">Cell outer membrane</location>
    </subcellularLocation>
</comment>
<comment type="similarity">
    <text evidence="2">Belongs to the outer membrane factor (OMF) (TC 1.B.17) family.</text>
</comment>
<dbReference type="InterPro" id="IPR003423">
    <property type="entry name" value="OMP_efflux"/>
</dbReference>
<keyword evidence="6" id="KW-0472">Membrane</keyword>
<keyword evidence="8" id="KW-0175">Coiled coil</keyword>
<evidence type="ECO:0000256" key="1">
    <source>
        <dbReference type="ARBA" id="ARBA00004442"/>
    </source>
</evidence>
<comment type="caution">
    <text evidence="9">The sequence shown here is derived from an EMBL/GenBank/DDBJ whole genome shotgun (WGS) entry which is preliminary data.</text>
</comment>
<keyword evidence="3" id="KW-0813">Transport</keyword>
<keyword evidence="5" id="KW-0812">Transmembrane</keyword>
<evidence type="ECO:0000256" key="6">
    <source>
        <dbReference type="ARBA" id="ARBA00023136"/>
    </source>
</evidence>
<keyword evidence="4" id="KW-1134">Transmembrane beta strand</keyword>